<dbReference type="STRING" id="51028.A0A158QBD9"/>
<dbReference type="Gene3D" id="1.25.10.10">
    <property type="entry name" value="Leucine-rich Repeat Variant"/>
    <property type="match status" value="1"/>
</dbReference>
<dbReference type="AlphaFoldDB" id="A0A158QBD9"/>
<dbReference type="PANTHER" id="PTHR12363:SF33">
    <property type="entry name" value="IMPORTIN-13"/>
    <property type="match status" value="1"/>
</dbReference>
<organism evidence="8">
    <name type="scientific">Enterobius vermicularis</name>
    <name type="common">Human pinworm</name>
    <dbReference type="NCBI Taxonomy" id="51028"/>
    <lineage>
        <taxon>Eukaryota</taxon>
        <taxon>Metazoa</taxon>
        <taxon>Ecdysozoa</taxon>
        <taxon>Nematoda</taxon>
        <taxon>Chromadorea</taxon>
        <taxon>Rhabditida</taxon>
        <taxon>Spirurina</taxon>
        <taxon>Oxyuridomorpha</taxon>
        <taxon>Oxyuroidea</taxon>
        <taxon>Oxyuridae</taxon>
        <taxon>Enterobius</taxon>
    </lineage>
</organism>
<protein>
    <submittedName>
        <fullName evidence="8">Xpo1 domain-containing protein</fullName>
    </submittedName>
</protein>
<keyword evidence="3" id="KW-0813">Transport</keyword>
<evidence type="ECO:0000256" key="3">
    <source>
        <dbReference type="ARBA" id="ARBA00022448"/>
    </source>
</evidence>
<evidence type="ECO:0000256" key="1">
    <source>
        <dbReference type="ARBA" id="ARBA00004123"/>
    </source>
</evidence>
<keyword evidence="4" id="KW-0539">Nucleus</keyword>
<dbReference type="SUPFAM" id="SSF48371">
    <property type="entry name" value="ARM repeat"/>
    <property type="match status" value="1"/>
</dbReference>
<gene>
    <name evidence="6" type="ORF">EVEC_LOCUS8684</name>
</gene>
<dbReference type="InterPro" id="IPR016024">
    <property type="entry name" value="ARM-type_fold"/>
</dbReference>
<dbReference type="InterPro" id="IPR013598">
    <property type="entry name" value="Exportin-1/Importin-b-like"/>
</dbReference>
<dbReference type="Pfam" id="PF08389">
    <property type="entry name" value="Xpo1"/>
    <property type="match status" value="1"/>
</dbReference>
<proteinExistence type="inferred from homology"/>
<dbReference type="WBParaSite" id="EVEC_0000924301-mRNA-1">
    <property type="protein sequence ID" value="EVEC_0000924301-mRNA-1"/>
    <property type="gene ID" value="EVEC_0000924301"/>
</dbReference>
<dbReference type="InterPro" id="IPR011989">
    <property type="entry name" value="ARM-like"/>
</dbReference>
<dbReference type="GO" id="GO:0005634">
    <property type="term" value="C:nucleus"/>
    <property type="evidence" value="ECO:0007669"/>
    <property type="project" value="UniProtKB-SubCell"/>
</dbReference>
<reference evidence="6 7" key="2">
    <citation type="submission" date="2018-10" db="EMBL/GenBank/DDBJ databases">
        <authorList>
            <consortium name="Pathogen Informatics"/>
        </authorList>
    </citation>
    <scope>NUCLEOTIDE SEQUENCE [LARGE SCALE GENOMIC DNA]</scope>
</reference>
<accession>A0A158QBD9</accession>
<dbReference type="InterPro" id="IPR051345">
    <property type="entry name" value="Importin_beta-like_NTR"/>
</dbReference>
<evidence type="ECO:0000256" key="4">
    <source>
        <dbReference type="ARBA" id="ARBA00023242"/>
    </source>
</evidence>
<feature type="domain" description="Exportin-1/Importin-beta-like" evidence="5">
    <location>
        <begin position="82"/>
        <end position="194"/>
    </location>
</feature>
<evidence type="ECO:0000313" key="8">
    <source>
        <dbReference type="WBParaSite" id="EVEC_0000924301-mRNA-1"/>
    </source>
</evidence>
<dbReference type="Proteomes" id="UP000274131">
    <property type="component" value="Unassembled WGS sequence"/>
</dbReference>
<dbReference type="EMBL" id="UXUI01009554">
    <property type="protein sequence ID" value="VDD93933.1"/>
    <property type="molecule type" value="Genomic_DNA"/>
</dbReference>
<evidence type="ECO:0000313" key="7">
    <source>
        <dbReference type="Proteomes" id="UP000274131"/>
    </source>
</evidence>
<comment type="subcellular location">
    <subcellularLocation>
        <location evidence="1">Nucleus</location>
    </subcellularLocation>
</comment>
<sequence length="896" mass="101220">MVCERLYVLAKEGFEAALLLLHNERADVQLFAACLLYDSIRKRWDEYVVSQDTAKWFILADRLKITLINKLTQGAHFQNQSVTNKLSSSLALLALHCIPDLWTDPIHDLTLHWAQQPELLLRVLAELPAEFLRINMPLSQRSALKSVLLKSATDIIKVIDVLLHLEDVSPSLKNAAVECVEQWLSMPSIDLLEWRNVLVSVFTSASADLWVLFGAVARILSVVTCCENLTSLENFVYDFGSFIVATVCEPLKVQTEAALARGTLNDGDLVEMEELSSVVTAIADFCSASVRQLRKACFLRNDLSLINSICSFLCIFSTWPGNYPIDETVSEGPEVFWNSLKEEIDTLKDEEKAKACFLVAICRPHYAALLQSAVNKIAYPPDRQLQENYDKEQMEKLDMYRALRVEISVHAFAVIGQETCAFLCGQLHEAINAKIEGILFLFERVADYLTEADAGYIRDVVESCLVLKLWGLSDGPDESVLGNSLMNLLYAFSHLISCGTDAEVLEEKCFDLIFTFLRNINVAGEGLKTLQKFVEDRPPSLVKCSDAVYNKCYEIFSNTAIPQRLRLAAVKCVGYALSVKDTAYVLSQLDNILAPQLRTLQSVLQGHTPSCSQSSEDLEQECLFELGVFTMLITSLSPKSGERNENFVDSPSFRVIQHCMPVFRGLIEQYTSSTVLVSKVVDVLRASLSSMGENLIPLINTFYDIINTLLLRQPDHACCLAKIMLLVRPFFAGIFIRKSYVLMTFTDPKIKSELCAKLRIWFDTIRTGCFDEIPSKYIDLAYHVIRKNWKMLRENQQESVPLIKDVVELNIKVLMSSEDPSLTRRSAVVLSTLLKNFVENECFLDLMREVAQPVLSVTFSRLQVELTKSVVSSLAEILMYYARKYPLETRVRRKFH</sequence>
<dbReference type="OrthoDB" id="2016913at2759"/>
<dbReference type="GO" id="GO:0006606">
    <property type="term" value="P:protein import into nucleus"/>
    <property type="evidence" value="ECO:0007669"/>
    <property type="project" value="TreeGrafter"/>
</dbReference>
<dbReference type="GO" id="GO:0005737">
    <property type="term" value="C:cytoplasm"/>
    <property type="evidence" value="ECO:0007669"/>
    <property type="project" value="TreeGrafter"/>
</dbReference>
<comment type="similarity">
    <text evidence="2">Belongs to the importin beta family.</text>
</comment>
<reference evidence="8" key="1">
    <citation type="submission" date="2016-04" db="UniProtKB">
        <authorList>
            <consortium name="WormBaseParasite"/>
        </authorList>
    </citation>
    <scope>IDENTIFICATION</scope>
</reference>
<keyword evidence="7" id="KW-1185">Reference proteome</keyword>
<evidence type="ECO:0000256" key="2">
    <source>
        <dbReference type="ARBA" id="ARBA00007991"/>
    </source>
</evidence>
<evidence type="ECO:0000313" key="6">
    <source>
        <dbReference type="EMBL" id="VDD93933.1"/>
    </source>
</evidence>
<name>A0A158QBD9_ENTVE</name>
<evidence type="ECO:0000259" key="5">
    <source>
        <dbReference type="Pfam" id="PF08389"/>
    </source>
</evidence>
<dbReference type="PANTHER" id="PTHR12363">
    <property type="entry name" value="TRANSPORTIN 3 AND IMPORTIN 13"/>
    <property type="match status" value="1"/>
</dbReference>